<dbReference type="AlphaFoldDB" id="X1DE92"/>
<reference evidence="1" key="1">
    <citation type="journal article" date="2014" name="Front. Microbiol.">
        <title>High frequency of phylogenetically diverse reductive dehalogenase-homologous genes in deep subseafloor sedimentary metagenomes.</title>
        <authorList>
            <person name="Kawai M."/>
            <person name="Futagami T."/>
            <person name="Toyoda A."/>
            <person name="Takaki Y."/>
            <person name="Nishi S."/>
            <person name="Hori S."/>
            <person name="Arai W."/>
            <person name="Tsubouchi T."/>
            <person name="Morono Y."/>
            <person name="Uchiyama I."/>
            <person name="Ito T."/>
            <person name="Fujiyama A."/>
            <person name="Inagaki F."/>
            <person name="Takami H."/>
        </authorList>
    </citation>
    <scope>NUCLEOTIDE SEQUENCE</scope>
    <source>
        <strain evidence="1">Expedition CK06-06</strain>
    </source>
</reference>
<dbReference type="EMBL" id="BART01024348">
    <property type="protein sequence ID" value="GAH03384.1"/>
    <property type="molecule type" value="Genomic_DNA"/>
</dbReference>
<proteinExistence type="predicted"/>
<sequence>MSKYKKLLVEMEGHEVWTDNLPHLGDRVCVGIVVEDGVLK</sequence>
<feature type="non-terminal residue" evidence="1">
    <location>
        <position position="40"/>
    </location>
</feature>
<organism evidence="1">
    <name type="scientific">marine sediment metagenome</name>
    <dbReference type="NCBI Taxonomy" id="412755"/>
    <lineage>
        <taxon>unclassified sequences</taxon>
        <taxon>metagenomes</taxon>
        <taxon>ecological metagenomes</taxon>
    </lineage>
</organism>
<evidence type="ECO:0000313" key="1">
    <source>
        <dbReference type="EMBL" id="GAH03384.1"/>
    </source>
</evidence>
<accession>X1DE92</accession>
<protein>
    <submittedName>
        <fullName evidence="1">Uncharacterized protein</fullName>
    </submittedName>
</protein>
<name>X1DE92_9ZZZZ</name>
<comment type="caution">
    <text evidence="1">The sequence shown here is derived from an EMBL/GenBank/DDBJ whole genome shotgun (WGS) entry which is preliminary data.</text>
</comment>
<gene>
    <name evidence="1" type="ORF">S01H4_44019</name>
</gene>